<dbReference type="PANTHER" id="PTHR47495:SF2">
    <property type="entry name" value="ALDEHYDE DEHYDROGENASE"/>
    <property type="match status" value="1"/>
</dbReference>
<dbReference type="InterPro" id="IPR052516">
    <property type="entry name" value="N-heterocyclic_Hydroxylase"/>
</dbReference>
<dbReference type="SUPFAM" id="SSF56003">
    <property type="entry name" value="Molybdenum cofactor-binding domain"/>
    <property type="match status" value="2"/>
</dbReference>
<reference evidence="2 3" key="1">
    <citation type="submission" date="2016-11" db="EMBL/GenBank/DDBJ databases">
        <authorList>
            <person name="Jaros S."/>
            <person name="Januszkiewicz K."/>
            <person name="Wedrychowicz H."/>
        </authorList>
    </citation>
    <scope>NUCLEOTIDE SEQUENCE [LARGE SCALE GENOMIC DNA]</scope>
    <source>
        <strain evidence="2 3">GAS242</strain>
    </source>
</reference>
<dbReference type="InterPro" id="IPR046867">
    <property type="entry name" value="AldOxase/xan_DH_MoCoBD2"/>
</dbReference>
<evidence type="ECO:0000259" key="1">
    <source>
        <dbReference type="SMART" id="SM01008"/>
    </source>
</evidence>
<dbReference type="GO" id="GO:0016491">
    <property type="term" value="F:oxidoreductase activity"/>
    <property type="evidence" value="ECO:0007669"/>
    <property type="project" value="InterPro"/>
</dbReference>
<dbReference type="EMBL" id="LT670818">
    <property type="protein sequence ID" value="SHG30585.1"/>
    <property type="molecule type" value="Genomic_DNA"/>
</dbReference>
<dbReference type="Gene3D" id="3.30.365.10">
    <property type="entry name" value="Aldehyde oxidase/xanthine dehydrogenase, molybdopterin binding domain"/>
    <property type="match status" value="4"/>
</dbReference>
<dbReference type="Proteomes" id="UP000190675">
    <property type="component" value="Chromosome I"/>
</dbReference>
<dbReference type="Pfam" id="PF20256">
    <property type="entry name" value="MoCoBD_2"/>
    <property type="match status" value="2"/>
</dbReference>
<dbReference type="InterPro" id="IPR000674">
    <property type="entry name" value="Ald_Oxase/Xan_DH_a/b"/>
</dbReference>
<dbReference type="InterPro" id="IPR037165">
    <property type="entry name" value="AldOxase/xan_DH_Mopterin-bd_sf"/>
</dbReference>
<dbReference type="InterPro" id="IPR006311">
    <property type="entry name" value="TAT_signal"/>
</dbReference>
<dbReference type="Gene3D" id="3.90.1170.50">
    <property type="entry name" value="Aldehyde oxidase/xanthine dehydrogenase, a/b hammerhead"/>
    <property type="match status" value="1"/>
</dbReference>
<proteinExistence type="predicted"/>
<evidence type="ECO:0000313" key="3">
    <source>
        <dbReference type="Proteomes" id="UP000190675"/>
    </source>
</evidence>
<name>A0A1M5IQT8_9BRAD</name>
<dbReference type="PIRSF" id="PIRSF036389">
    <property type="entry name" value="IOR_B"/>
    <property type="match status" value="1"/>
</dbReference>
<dbReference type="InterPro" id="IPR008274">
    <property type="entry name" value="AldOxase/xan_DH_MoCoBD1"/>
</dbReference>
<dbReference type="PANTHER" id="PTHR47495">
    <property type="entry name" value="ALDEHYDE DEHYDROGENASE"/>
    <property type="match status" value="1"/>
</dbReference>
<accession>A0A1M5IQT8</accession>
<feature type="domain" description="Aldehyde oxidase/xanthine dehydrogenase a/b hammerhead" evidence="1">
    <location>
        <begin position="223"/>
        <end position="301"/>
    </location>
</feature>
<dbReference type="AlphaFoldDB" id="A0A1M5IQT8"/>
<dbReference type="InterPro" id="IPR012368">
    <property type="entry name" value="OxRdtase_Mopterin-bd_su_IorB"/>
</dbReference>
<organism evidence="2 3">
    <name type="scientific">Bradyrhizobium erythrophlei</name>
    <dbReference type="NCBI Taxonomy" id="1437360"/>
    <lineage>
        <taxon>Bacteria</taxon>
        <taxon>Pseudomonadati</taxon>
        <taxon>Pseudomonadota</taxon>
        <taxon>Alphaproteobacteria</taxon>
        <taxon>Hyphomicrobiales</taxon>
        <taxon>Nitrobacteraceae</taxon>
        <taxon>Bradyrhizobium</taxon>
    </lineage>
</organism>
<evidence type="ECO:0000313" key="2">
    <source>
        <dbReference type="EMBL" id="SHG30585.1"/>
    </source>
</evidence>
<dbReference type="PROSITE" id="PS51318">
    <property type="entry name" value="TAT"/>
    <property type="match status" value="1"/>
</dbReference>
<sequence length="730" mass="77524">MESTVTTAAEVAVSSGLTRRSFLSQSIALGGGLVVPFIFPVTGSRAAVTENPASVTFEPNGFIRVTSEGKISVIIPYVEMGQGIYTALTMLIAEELDVPMPKVVVEHAPADEKLYANPILGTQTTGASLSVRVTWTPLRMAGATARTMLVSAAAATWKVPADSCCAENGDVSHPPSGRKLSYGALAAMAAIMPVPEKVSLKDPAQFKLIGKSIPRVDTVAKSTGVAVFGIDTQIPGLLVASVASSPVKGGRVVEVDDSKAKAVRGVTQIVVLDDVVAVVGEHTGATRKGLSLLDISWDASPQGEYSTETLTAELAAASKRKGVIATQKGDVAVSLAAAATRVDAVYQNPLLAHTTMEPMNCTVALHRDRCELWLGTQAATRVQSAAAKITGLPLEAVEVHNQFLGGGFGRRVEADVVEQAVRIAQKVDRPVKIIWSREEDVQHDFYRPYYYHVLSAGLDPSGRPLAWSHRVVGSSTTARWMPQFFKGGLDGDAVEGAYGPYTFPDVFIDYVRQESPAINTGWWRGVGPTRNTFVVEGFIDELASTAKQDPVRYRADLLAEHPRASVVLERAARLAKWGNPLPAGSGRGVALAFAFGSYVANVAEVSVTPTGDVTVKRIVCVADCGRAINPDTIVAQMQSGIVYGLSAALYGQITLKNGRVEQSNFHDYRALRIDEMPPLDISLVDSSEEPGGVGELAVPCVAPAVVNAIFAATGKRLRALPINSNDLKRT</sequence>
<gene>
    <name evidence="2" type="ORF">SAMN05444169_1737</name>
</gene>
<dbReference type="SMART" id="SM01008">
    <property type="entry name" value="Ald_Xan_dh_C"/>
    <property type="match status" value="1"/>
</dbReference>
<dbReference type="RefSeq" id="WP_338075273.1">
    <property type="nucleotide sequence ID" value="NZ_LT670818.1"/>
</dbReference>
<protein>
    <submittedName>
        <fullName evidence="2">Isoquinoline 1-oxidoreductase, beta subunit</fullName>
    </submittedName>
</protein>
<dbReference type="Pfam" id="PF02738">
    <property type="entry name" value="MoCoBD_1"/>
    <property type="match status" value="1"/>
</dbReference>